<reference evidence="2 3" key="1">
    <citation type="submission" date="2014-02" db="EMBL/GenBank/DDBJ databases">
        <title>Draft genome sequence of Lysinibacillus odysseyi NBRC 100172.</title>
        <authorList>
            <person name="Zhang F."/>
            <person name="Wang G."/>
            <person name="Zhang L."/>
        </authorList>
    </citation>
    <scope>NUCLEOTIDE SEQUENCE [LARGE SCALE GENOMIC DNA]</scope>
    <source>
        <strain evidence="2 3">NBRC 100172</strain>
    </source>
</reference>
<dbReference type="Pfam" id="PF00583">
    <property type="entry name" value="Acetyltransf_1"/>
    <property type="match status" value="1"/>
</dbReference>
<protein>
    <submittedName>
        <fullName evidence="2">GNAT family acetyltransferase</fullName>
    </submittedName>
</protein>
<feature type="domain" description="N-acetyltransferase" evidence="1">
    <location>
        <begin position="1"/>
        <end position="155"/>
    </location>
</feature>
<accession>A0A0A3IL19</accession>
<dbReference type="Proteomes" id="UP000030437">
    <property type="component" value="Unassembled WGS sequence"/>
</dbReference>
<comment type="caution">
    <text evidence="2">The sequence shown here is derived from an EMBL/GenBank/DDBJ whole genome shotgun (WGS) entry which is preliminary data.</text>
</comment>
<keyword evidence="2" id="KW-0808">Transferase</keyword>
<name>A0A0A3IL19_9BACI</name>
<dbReference type="InterPro" id="IPR016181">
    <property type="entry name" value="Acyl_CoA_acyltransferase"/>
</dbReference>
<dbReference type="eggNOG" id="COG1670">
    <property type="taxonomic scope" value="Bacteria"/>
</dbReference>
<dbReference type="EMBL" id="JPVP01000054">
    <property type="protein sequence ID" value="KGR85444.1"/>
    <property type="molecule type" value="Genomic_DNA"/>
</dbReference>
<keyword evidence="3" id="KW-1185">Reference proteome</keyword>
<proteinExistence type="predicted"/>
<sequence length="155" mass="18000">MNLFTYTESFWSLIEQYQLSEEQLEFTGTPLESIKLAQEDQDRHCILALEEEKLVTFFVLHEKEGPKDYSDNPQAILLRAFSTDFSHQGKGYAKQSLILLPDFVRNHFPHITEIVLGVNLRNTAAQALYKKCGFIDEGRRMMGKRGEQIVMSYYL</sequence>
<dbReference type="SUPFAM" id="SSF55729">
    <property type="entry name" value="Acyl-CoA N-acyltransferases (Nat)"/>
    <property type="match status" value="1"/>
</dbReference>
<evidence type="ECO:0000259" key="1">
    <source>
        <dbReference type="PROSITE" id="PS51186"/>
    </source>
</evidence>
<dbReference type="OrthoDB" id="66776at2"/>
<dbReference type="AlphaFoldDB" id="A0A0A3IL19"/>
<dbReference type="RefSeq" id="WP_036153860.1">
    <property type="nucleotide sequence ID" value="NZ_AVCX01000007.1"/>
</dbReference>
<organism evidence="2 3">
    <name type="scientific">Lysinibacillus odysseyi 34hs-1 = NBRC 100172</name>
    <dbReference type="NCBI Taxonomy" id="1220589"/>
    <lineage>
        <taxon>Bacteria</taxon>
        <taxon>Bacillati</taxon>
        <taxon>Bacillota</taxon>
        <taxon>Bacilli</taxon>
        <taxon>Bacillales</taxon>
        <taxon>Bacillaceae</taxon>
        <taxon>Lysinibacillus</taxon>
    </lineage>
</organism>
<dbReference type="STRING" id="1220589.CD32_09510"/>
<gene>
    <name evidence="2" type="ORF">CD32_09510</name>
</gene>
<dbReference type="PROSITE" id="PS51186">
    <property type="entry name" value="GNAT"/>
    <property type="match status" value="1"/>
</dbReference>
<dbReference type="InterPro" id="IPR000182">
    <property type="entry name" value="GNAT_dom"/>
</dbReference>
<dbReference type="Gene3D" id="3.40.630.30">
    <property type="match status" value="1"/>
</dbReference>
<evidence type="ECO:0000313" key="2">
    <source>
        <dbReference type="EMBL" id="KGR85444.1"/>
    </source>
</evidence>
<evidence type="ECO:0000313" key="3">
    <source>
        <dbReference type="Proteomes" id="UP000030437"/>
    </source>
</evidence>
<dbReference type="GO" id="GO:0016747">
    <property type="term" value="F:acyltransferase activity, transferring groups other than amino-acyl groups"/>
    <property type="evidence" value="ECO:0007669"/>
    <property type="project" value="InterPro"/>
</dbReference>